<keyword evidence="1" id="KW-0863">Zinc-finger</keyword>
<dbReference type="InterPro" id="IPR013088">
    <property type="entry name" value="Znf_NHR/GATA"/>
</dbReference>
<sequence length="311" mass="35099">MFLSHAIPPQAHMRGLTVKENYGRDDGDADLSVVSEQNQPPQCIPNFNLRRDLPQPIQQPEAGYTVNYGLSSGKFNRGVTFPNNGNDVGLFVSEQSHPQHAYEFDLDDLSTHQREANYTFESESSTMNTAMMHPNPWPSLDNIRSNENTSQYIPIVNQPPVQEQGHHNTDPKQWVNPTANVVARMVHGAEPAQSQHNDPDIPVGATIPGLEPTDAPHHQFCALLIERNINPYDFISFMLAHRHLDADRLREILSGLAGQRVPSGRRRAIRREARICSKCGTKETKQWRRDPDTKADLCNPCGQHAYRTRMD</sequence>
<dbReference type="SMART" id="SM00401">
    <property type="entry name" value="ZnF_GATA"/>
    <property type="match status" value="1"/>
</dbReference>
<reference evidence="3 4" key="1">
    <citation type="journal article" date="2024" name="J Genomics">
        <title>Draft genome sequencing and assembly of Favolaschia claudopus CIRM-BRFM 2984 isolated from oak limbs.</title>
        <authorList>
            <person name="Navarro D."/>
            <person name="Drula E."/>
            <person name="Chaduli D."/>
            <person name="Cazenave R."/>
            <person name="Ahrendt S."/>
            <person name="Wang J."/>
            <person name="Lipzen A."/>
            <person name="Daum C."/>
            <person name="Barry K."/>
            <person name="Grigoriev I.V."/>
            <person name="Favel A."/>
            <person name="Rosso M.N."/>
            <person name="Martin F."/>
        </authorList>
    </citation>
    <scope>NUCLEOTIDE SEQUENCE [LARGE SCALE GENOMIC DNA]</scope>
    <source>
        <strain evidence="3 4">CIRM-BRFM 2984</strain>
    </source>
</reference>
<name>A0AAW0BBP9_9AGAR</name>
<evidence type="ECO:0000259" key="2">
    <source>
        <dbReference type="PROSITE" id="PS50114"/>
    </source>
</evidence>
<proteinExistence type="predicted"/>
<gene>
    <name evidence="3" type="ORF">R3P38DRAFT_3271296</name>
</gene>
<keyword evidence="1" id="KW-0862">Zinc</keyword>
<protein>
    <recommendedName>
        <fullName evidence="2">GATA-type domain-containing protein</fullName>
    </recommendedName>
</protein>
<dbReference type="Proteomes" id="UP001362999">
    <property type="component" value="Unassembled WGS sequence"/>
</dbReference>
<evidence type="ECO:0000313" key="3">
    <source>
        <dbReference type="EMBL" id="KAK7022596.1"/>
    </source>
</evidence>
<accession>A0AAW0BBP9</accession>
<dbReference type="EMBL" id="JAWWNJ010000037">
    <property type="protein sequence ID" value="KAK7022596.1"/>
    <property type="molecule type" value="Genomic_DNA"/>
</dbReference>
<dbReference type="CDD" id="cd00202">
    <property type="entry name" value="ZnF_GATA"/>
    <property type="match status" value="1"/>
</dbReference>
<keyword evidence="4" id="KW-1185">Reference proteome</keyword>
<dbReference type="GO" id="GO:0008270">
    <property type="term" value="F:zinc ion binding"/>
    <property type="evidence" value="ECO:0007669"/>
    <property type="project" value="UniProtKB-KW"/>
</dbReference>
<organism evidence="3 4">
    <name type="scientific">Favolaschia claudopus</name>
    <dbReference type="NCBI Taxonomy" id="2862362"/>
    <lineage>
        <taxon>Eukaryota</taxon>
        <taxon>Fungi</taxon>
        <taxon>Dikarya</taxon>
        <taxon>Basidiomycota</taxon>
        <taxon>Agaricomycotina</taxon>
        <taxon>Agaricomycetes</taxon>
        <taxon>Agaricomycetidae</taxon>
        <taxon>Agaricales</taxon>
        <taxon>Marasmiineae</taxon>
        <taxon>Mycenaceae</taxon>
        <taxon>Favolaschia</taxon>
    </lineage>
</organism>
<feature type="domain" description="GATA-type" evidence="2">
    <location>
        <begin position="270"/>
        <end position="302"/>
    </location>
</feature>
<dbReference type="SUPFAM" id="SSF57716">
    <property type="entry name" value="Glucocorticoid receptor-like (DNA-binding domain)"/>
    <property type="match status" value="1"/>
</dbReference>
<keyword evidence="1" id="KW-0479">Metal-binding</keyword>
<dbReference type="AlphaFoldDB" id="A0AAW0BBP9"/>
<dbReference type="PROSITE" id="PS50114">
    <property type="entry name" value="GATA_ZN_FINGER_2"/>
    <property type="match status" value="1"/>
</dbReference>
<dbReference type="Pfam" id="PF00320">
    <property type="entry name" value="GATA"/>
    <property type="match status" value="1"/>
</dbReference>
<dbReference type="Gene3D" id="3.30.50.10">
    <property type="entry name" value="Erythroid Transcription Factor GATA-1, subunit A"/>
    <property type="match status" value="1"/>
</dbReference>
<evidence type="ECO:0000256" key="1">
    <source>
        <dbReference type="PROSITE-ProRule" id="PRU00094"/>
    </source>
</evidence>
<comment type="caution">
    <text evidence="3">The sequence shown here is derived from an EMBL/GenBank/DDBJ whole genome shotgun (WGS) entry which is preliminary data.</text>
</comment>
<evidence type="ECO:0000313" key="4">
    <source>
        <dbReference type="Proteomes" id="UP001362999"/>
    </source>
</evidence>
<dbReference type="InterPro" id="IPR000679">
    <property type="entry name" value="Znf_GATA"/>
</dbReference>
<dbReference type="GO" id="GO:0043565">
    <property type="term" value="F:sequence-specific DNA binding"/>
    <property type="evidence" value="ECO:0007669"/>
    <property type="project" value="InterPro"/>
</dbReference>
<dbReference type="GO" id="GO:0006355">
    <property type="term" value="P:regulation of DNA-templated transcription"/>
    <property type="evidence" value="ECO:0007669"/>
    <property type="project" value="InterPro"/>
</dbReference>